<sequence length="121" mass="14138">MEMVEVWDHACSAFVNIEEKRSIFAERKSPQWEIDLHSSKNKNWLLKELQFVGSRSLEQQFAFIRTLLERAPNLHIIHLKGAKQCKYSDARDTKSCCSTESFFPKSEEEREMVKQIDCIAG</sequence>
<organism evidence="1">
    <name type="scientific">Aegilops tauschii</name>
    <name type="common">Tausch's goatgrass</name>
    <name type="synonym">Aegilops squarrosa</name>
    <dbReference type="NCBI Taxonomy" id="37682"/>
    <lineage>
        <taxon>Eukaryota</taxon>
        <taxon>Viridiplantae</taxon>
        <taxon>Streptophyta</taxon>
        <taxon>Embryophyta</taxon>
        <taxon>Tracheophyta</taxon>
        <taxon>Spermatophyta</taxon>
        <taxon>Magnoliopsida</taxon>
        <taxon>Liliopsida</taxon>
        <taxon>Poales</taxon>
        <taxon>Poaceae</taxon>
        <taxon>BOP clade</taxon>
        <taxon>Pooideae</taxon>
        <taxon>Triticodae</taxon>
        <taxon>Triticeae</taxon>
        <taxon>Triticinae</taxon>
        <taxon>Aegilops</taxon>
    </lineage>
</organism>
<evidence type="ECO:0008006" key="2">
    <source>
        <dbReference type="Google" id="ProtNLM"/>
    </source>
</evidence>
<dbReference type="PANTHER" id="PTHR35545">
    <property type="entry name" value="F-BOX DOMAIN-CONTAINING PROTEIN"/>
    <property type="match status" value="1"/>
</dbReference>
<accession>M8BJF5</accession>
<reference evidence="1" key="1">
    <citation type="submission" date="2015-06" db="UniProtKB">
        <authorList>
            <consortium name="EnsemblPlants"/>
        </authorList>
    </citation>
    <scope>IDENTIFICATION</scope>
</reference>
<name>M8BJF5_AEGTA</name>
<evidence type="ECO:0000313" key="1">
    <source>
        <dbReference type="EnsemblPlants" id="EMT25145"/>
    </source>
</evidence>
<protein>
    <recommendedName>
        <fullName evidence="2">FBD domain-containing protein</fullName>
    </recommendedName>
</protein>
<dbReference type="ExpressionAtlas" id="M8BJF5">
    <property type="expression patterns" value="baseline"/>
</dbReference>
<proteinExistence type="predicted"/>
<dbReference type="PANTHER" id="PTHR35545:SF19">
    <property type="entry name" value="F-BOX DOMAIN-CONTAINING PROTEIN"/>
    <property type="match status" value="1"/>
</dbReference>
<dbReference type="EnsemblPlants" id="EMT25145">
    <property type="protein sequence ID" value="EMT25145"/>
    <property type="gene ID" value="F775_23309"/>
</dbReference>
<dbReference type="AlphaFoldDB" id="M8BJF5"/>